<feature type="compositionally biased region" description="Low complexity" evidence="4">
    <location>
        <begin position="165"/>
        <end position="186"/>
    </location>
</feature>
<reference evidence="5" key="1">
    <citation type="journal article" date="2020" name="BMC Genomics">
        <title>Correction to: Identification and distribution of gene clusters required for synthesis of sphingolipid metabolism inhibitors in diverse species of the filamentous fungus Fusarium.</title>
        <authorList>
            <person name="Kim H.S."/>
            <person name="Lohmar J.M."/>
            <person name="Busman M."/>
            <person name="Brown D.W."/>
            <person name="Naumann T.A."/>
            <person name="Divon H.H."/>
            <person name="Lysoe E."/>
            <person name="Uhlig S."/>
            <person name="Proctor R.H."/>
        </authorList>
    </citation>
    <scope>NUCLEOTIDE SEQUENCE</scope>
    <source>
        <strain evidence="5">NRRL 22465</strain>
    </source>
</reference>
<sequence length="371" mass="40768">MESSPAGESAPEPIRFRAGKKRKAYRQRAQDDDAAVAETTKSPPAAATPDPGNRTSQTPTHGHGDANDDEASVAAALKLRNARRGRFGGVAFRNANRPDDEINTERALVPHDPDDVQDKNAVVNSVTNRFTHQTGMLADLNDKHMMEYIESRLSNRERGSSSQNTTHPAPTSDTAHTTTTTTAAAPKQEGGHAVMQGHLMEIDLGDDMGNHNAAAQEGTQERRAKKPRLGRDGKPWRPRNRRGSDAIKRDQLVEQVLSETRRNSLKLLALPAYTNPLPLFTVDVYELPPEQAANASGADEDGAADERLAQEFRQQFLEDVAQRQLRKKKPTNQPARPGSEEVLKGPKLGGSRNLRAQVRDLLLKKEKEGKK</sequence>
<comment type="similarity">
    <text evidence="2">Belongs to the TLS1 family.</text>
</comment>
<dbReference type="GO" id="GO:0005681">
    <property type="term" value="C:spliceosomal complex"/>
    <property type="evidence" value="ECO:0007669"/>
    <property type="project" value="TreeGrafter"/>
</dbReference>
<evidence type="ECO:0000256" key="2">
    <source>
        <dbReference type="ARBA" id="ARBA00007643"/>
    </source>
</evidence>
<accession>A0A8H4UCG7</accession>
<evidence type="ECO:0000313" key="6">
    <source>
        <dbReference type="Proteomes" id="UP000635477"/>
    </source>
</evidence>
<feature type="region of interest" description="Disordered" evidence="4">
    <location>
        <begin position="204"/>
        <end position="247"/>
    </location>
</feature>
<evidence type="ECO:0000256" key="3">
    <source>
        <dbReference type="ARBA" id="ARBA00023242"/>
    </source>
</evidence>
<dbReference type="PANTHER" id="PTHR13486:SF2">
    <property type="entry name" value="SPLICING FACTOR C9ORF78"/>
    <property type="match status" value="1"/>
</dbReference>
<dbReference type="Proteomes" id="UP000635477">
    <property type="component" value="Unassembled WGS sequence"/>
</dbReference>
<organism evidence="5 6">
    <name type="scientific">Fusarium zealandicum</name>
    <dbReference type="NCBI Taxonomy" id="1053134"/>
    <lineage>
        <taxon>Eukaryota</taxon>
        <taxon>Fungi</taxon>
        <taxon>Dikarya</taxon>
        <taxon>Ascomycota</taxon>
        <taxon>Pezizomycotina</taxon>
        <taxon>Sordariomycetes</taxon>
        <taxon>Hypocreomycetidae</taxon>
        <taxon>Hypocreales</taxon>
        <taxon>Nectriaceae</taxon>
        <taxon>Fusarium</taxon>
        <taxon>Fusarium staphyleae species complex</taxon>
    </lineage>
</organism>
<dbReference type="AlphaFoldDB" id="A0A8H4UCG7"/>
<dbReference type="OrthoDB" id="5627at2759"/>
<keyword evidence="3" id="KW-0539">Nucleus</keyword>
<evidence type="ECO:0000313" key="5">
    <source>
        <dbReference type="EMBL" id="KAF4973897.1"/>
    </source>
</evidence>
<dbReference type="InterPro" id="IPR010756">
    <property type="entry name" value="Tls1-like"/>
</dbReference>
<dbReference type="EMBL" id="JABEYC010000827">
    <property type="protein sequence ID" value="KAF4973897.1"/>
    <property type="molecule type" value="Genomic_DNA"/>
</dbReference>
<dbReference type="Pfam" id="PF07052">
    <property type="entry name" value="Hep_59"/>
    <property type="match status" value="1"/>
</dbReference>
<protein>
    <recommendedName>
        <fullName evidence="7">mRNA splicing factor RNA helicase</fullName>
    </recommendedName>
</protein>
<dbReference type="GO" id="GO:0000398">
    <property type="term" value="P:mRNA splicing, via spliceosome"/>
    <property type="evidence" value="ECO:0007669"/>
    <property type="project" value="TreeGrafter"/>
</dbReference>
<dbReference type="PANTHER" id="PTHR13486">
    <property type="entry name" value="TELOMERE LENGTH AND SILENCING PROTEIN 1 TLS1 FAMILY MEMBER"/>
    <property type="match status" value="1"/>
</dbReference>
<evidence type="ECO:0008006" key="7">
    <source>
        <dbReference type="Google" id="ProtNLM"/>
    </source>
</evidence>
<gene>
    <name evidence="5" type="ORF">FZEAL_9154</name>
</gene>
<evidence type="ECO:0000256" key="4">
    <source>
        <dbReference type="SAM" id="MobiDB-lite"/>
    </source>
</evidence>
<evidence type="ECO:0000256" key="1">
    <source>
        <dbReference type="ARBA" id="ARBA00004123"/>
    </source>
</evidence>
<feature type="region of interest" description="Disordered" evidence="4">
    <location>
        <begin position="153"/>
        <end position="191"/>
    </location>
</feature>
<keyword evidence="6" id="KW-1185">Reference proteome</keyword>
<reference evidence="5" key="2">
    <citation type="submission" date="2020-05" db="EMBL/GenBank/DDBJ databases">
        <authorList>
            <person name="Kim H.-S."/>
            <person name="Proctor R.H."/>
            <person name="Brown D.W."/>
        </authorList>
    </citation>
    <scope>NUCLEOTIDE SEQUENCE</scope>
    <source>
        <strain evidence="5">NRRL 22465</strain>
    </source>
</reference>
<name>A0A8H4UCG7_9HYPO</name>
<feature type="compositionally biased region" description="Basic and acidic residues" evidence="4">
    <location>
        <begin position="357"/>
        <end position="371"/>
    </location>
</feature>
<feature type="region of interest" description="Disordered" evidence="4">
    <location>
        <begin position="1"/>
        <end position="68"/>
    </location>
</feature>
<proteinExistence type="inferred from homology"/>
<comment type="subcellular location">
    <subcellularLocation>
        <location evidence="1">Nucleus</location>
    </subcellularLocation>
</comment>
<feature type="region of interest" description="Disordered" evidence="4">
    <location>
        <begin position="323"/>
        <end position="371"/>
    </location>
</feature>
<comment type="caution">
    <text evidence="5">The sequence shown here is derived from an EMBL/GenBank/DDBJ whole genome shotgun (WGS) entry which is preliminary data.</text>
</comment>
<feature type="compositionally biased region" description="Basic residues" evidence="4">
    <location>
        <begin position="17"/>
        <end position="26"/>
    </location>
</feature>